<accession>A0A2T0U3Z2</accession>
<dbReference type="AlphaFoldDB" id="A0A2T0U3Z2"/>
<dbReference type="EMBL" id="PVTH01000005">
    <property type="protein sequence ID" value="PRY52626.1"/>
    <property type="molecule type" value="Genomic_DNA"/>
</dbReference>
<keyword evidence="2" id="KW-1185">Reference proteome</keyword>
<gene>
    <name evidence="1" type="ORF">B0I27_10592</name>
</gene>
<comment type="caution">
    <text evidence="1">The sequence shown here is derived from an EMBL/GenBank/DDBJ whole genome shotgun (WGS) entry which is preliminary data.</text>
</comment>
<reference evidence="1 2" key="1">
    <citation type="submission" date="2018-03" db="EMBL/GenBank/DDBJ databases">
        <title>Genomic Encyclopedia of Type Strains, Phase III (KMG-III): the genomes of soil and plant-associated and newly described type strains.</title>
        <authorList>
            <person name="Whitman W."/>
        </authorList>
    </citation>
    <scope>NUCLEOTIDE SEQUENCE [LARGE SCALE GENOMIC DNA]</scope>
    <source>
        <strain evidence="1 2">CGMCC 1.9313</strain>
    </source>
</reference>
<protein>
    <submittedName>
        <fullName evidence="1">Uncharacterized protein</fullName>
    </submittedName>
</protein>
<organism evidence="1 2">
    <name type="scientific">Arcticibacter pallidicorallinus</name>
    <dbReference type="NCBI Taxonomy" id="1259464"/>
    <lineage>
        <taxon>Bacteria</taxon>
        <taxon>Pseudomonadati</taxon>
        <taxon>Bacteroidota</taxon>
        <taxon>Sphingobacteriia</taxon>
        <taxon>Sphingobacteriales</taxon>
        <taxon>Sphingobacteriaceae</taxon>
        <taxon>Arcticibacter</taxon>
    </lineage>
</organism>
<evidence type="ECO:0000313" key="2">
    <source>
        <dbReference type="Proteomes" id="UP000238034"/>
    </source>
</evidence>
<dbReference type="Proteomes" id="UP000238034">
    <property type="component" value="Unassembled WGS sequence"/>
</dbReference>
<sequence>MHLCKYVWLSLCINVFAQVYKYTKIIKQDSIMNEETLFEESLTFIKSNLDATFDVVPGYLREFWMIEGDSDPNDPSTIKQWSVFMYALLEYKKSKNITEFRLAQGELYELFNTWQVILSLAEINEKTDISIKPVKLFDFDHLATEIEVIVKDLE</sequence>
<name>A0A2T0U3Z2_9SPHI</name>
<evidence type="ECO:0000313" key="1">
    <source>
        <dbReference type="EMBL" id="PRY52626.1"/>
    </source>
</evidence>
<proteinExistence type="predicted"/>